<evidence type="ECO:0000313" key="3">
    <source>
        <dbReference type="Proteomes" id="UP000054011"/>
    </source>
</evidence>
<sequence length="292" mass="30174">MSAPRVPDPARPADDPAYSATALAAHWSDHPVDPDRPDRSHGPTVHPAPTADDAVDRPEWPAGPAAQPVGDAVDRPDRPAGPSDRPGWPAGPAGPDGSARAVAASRPPVPARPDRVEGTVLRFGPGVTAAARPRGSAPTVVLPHVPPAPGPAPRRRVRGRRYALPALVFLGVLALLAWQRSGPTVAVHGVAVRTDGVVPAGGATCGGTADVVGVVRTDGRPGTLTYRWLRGDGTASGVLTEHVPDGRHEVRLHLLWTFDGEGAYPARADLEVLSPGRHTAGTAFTYACAAAR</sequence>
<name>A0A100Y584_9ACTN</name>
<accession>A0A100Y584</accession>
<gene>
    <name evidence="2" type="ORF">ATE80_15460</name>
</gene>
<reference evidence="2 3" key="1">
    <citation type="submission" date="2015-11" db="EMBL/GenBank/DDBJ databases">
        <title>Genome-wide analysis reveals the secondary metabolome in Streptomyces kanasensis ZX01.</title>
        <authorList>
            <person name="Zhang G."/>
            <person name="Han L."/>
            <person name="Feng J."/>
            <person name="Zhang X."/>
        </authorList>
    </citation>
    <scope>NUCLEOTIDE SEQUENCE [LARGE SCALE GENOMIC DNA]</scope>
    <source>
        <strain evidence="2 3">ZX01</strain>
    </source>
</reference>
<evidence type="ECO:0000256" key="1">
    <source>
        <dbReference type="SAM" id="MobiDB-lite"/>
    </source>
</evidence>
<feature type="region of interest" description="Disordered" evidence="1">
    <location>
        <begin position="129"/>
        <end position="155"/>
    </location>
</feature>
<dbReference type="EMBL" id="LNSV01000035">
    <property type="protein sequence ID" value="KUH37934.1"/>
    <property type="molecule type" value="Genomic_DNA"/>
</dbReference>
<keyword evidence="3" id="KW-1185">Reference proteome</keyword>
<organism evidence="2 3">
    <name type="scientific">Streptomyces kanasensis</name>
    <dbReference type="NCBI Taxonomy" id="936756"/>
    <lineage>
        <taxon>Bacteria</taxon>
        <taxon>Bacillati</taxon>
        <taxon>Actinomycetota</taxon>
        <taxon>Actinomycetes</taxon>
        <taxon>Kitasatosporales</taxon>
        <taxon>Streptomycetaceae</taxon>
        <taxon>Streptomyces</taxon>
    </lineage>
</organism>
<dbReference type="OrthoDB" id="3328426at2"/>
<evidence type="ECO:0000313" key="2">
    <source>
        <dbReference type="EMBL" id="KUH37934.1"/>
    </source>
</evidence>
<dbReference type="STRING" id="936756.ATE80_15460"/>
<dbReference type="Proteomes" id="UP000054011">
    <property type="component" value="Unassembled WGS sequence"/>
</dbReference>
<feature type="compositionally biased region" description="Pro residues" evidence="1">
    <location>
        <begin position="1"/>
        <end position="10"/>
    </location>
</feature>
<dbReference type="AlphaFoldDB" id="A0A100Y584"/>
<feature type="region of interest" description="Disordered" evidence="1">
    <location>
        <begin position="1"/>
        <end position="116"/>
    </location>
</feature>
<comment type="caution">
    <text evidence="2">The sequence shown here is derived from an EMBL/GenBank/DDBJ whole genome shotgun (WGS) entry which is preliminary data.</text>
</comment>
<feature type="compositionally biased region" description="Basic and acidic residues" evidence="1">
    <location>
        <begin position="27"/>
        <end position="41"/>
    </location>
</feature>
<protein>
    <submittedName>
        <fullName evidence="2">Uncharacterized protein</fullName>
    </submittedName>
</protein>
<dbReference type="RefSeq" id="WP_058942797.1">
    <property type="nucleotide sequence ID" value="NZ_LNSV01000035.1"/>
</dbReference>
<feature type="compositionally biased region" description="Low complexity" evidence="1">
    <location>
        <begin position="86"/>
        <end position="106"/>
    </location>
</feature>
<proteinExistence type="predicted"/>